<proteinExistence type="predicted"/>
<protein>
    <submittedName>
        <fullName evidence="1">Uncharacterized protein</fullName>
    </submittedName>
</protein>
<sequence length="174" mass="20588">MGRIHGKHIIFGKNEPAFEFVQIIPERTQNSNVDFSRPQGVQLSFRFHFVQPEFHFRIRFSETEKSFRQEGVQRRFIVAYGKRAAPAGGELFHSFNRVGGPFQNRFRLLQKKASGVRESDYTAGALEQLYSEFILQPGDLLAQRRLRDIQTFRRFPEMKLVRYCDKIFEVRQFH</sequence>
<dbReference type="AlphaFoldDB" id="A0A645FJX6"/>
<organism evidence="1">
    <name type="scientific">bioreactor metagenome</name>
    <dbReference type="NCBI Taxonomy" id="1076179"/>
    <lineage>
        <taxon>unclassified sequences</taxon>
        <taxon>metagenomes</taxon>
        <taxon>ecological metagenomes</taxon>
    </lineage>
</organism>
<name>A0A645FJX6_9ZZZZ</name>
<comment type="caution">
    <text evidence="1">The sequence shown here is derived from an EMBL/GenBank/DDBJ whole genome shotgun (WGS) entry which is preliminary data.</text>
</comment>
<dbReference type="AntiFam" id="ANF00185">
    <property type="entry name" value="Shadow ORF (opposite ybhD)"/>
</dbReference>
<evidence type="ECO:0000313" key="1">
    <source>
        <dbReference type="EMBL" id="MPN14681.1"/>
    </source>
</evidence>
<reference evidence="1" key="1">
    <citation type="submission" date="2019-08" db="EMBL/GenBank/DDBJ databases">
        <authorList>
            <person name="Kucharzyk K."/>
            <person name="Murdoch R.W."/>
            <person name="Higgins S."/>
            <person name="Loffler F."/>
        </authorList>
    </citation>
    <scope>NUCLEOTIDE SEQUENCE</scope>
</reference>
<accession>A0A645FJX6</accession>
<gene>
    <name evidence="1" type="ORF">SDC9_162008</name>
</gene>
<dbReference type="EMBL" id="VSSQ01061324">
    <property type="protein sequence ID" value="MPN14681.1"/>
    <property type="molecule type" value="Genomic_DNA"/>
</dbReference>